<dbReference type="AlphaFoldDB" id="A0A1H3ZXB0"/>
<name>A0A1H3ZXB0_9SPHI</name>
<dbReference type="InterPro" id="IPR017508">
    <property type="entry name" value="HipA_N1"/>
</dbReference>
<proteinExistence type="predicted"/>
<keyword evidence="3" id="KW-1185">Reference proteome</keyword>
<evidence type="ECO:0000313" key="3">
    <source>
        <dbReference type="Proteomes" id="UP000198850"/>
    </source>
</evidence>
<feature type="domain" description="HipA N-terminal subdomain 1" evidence="1">
    <location>
        <begin position="5"/>
        <end position="103"/>
    </location>
</feature>
<organism evidence="2 3">
    <name type="scientific">Pedobacter hartonius</name>
    <dbReference type="NCBI Taxonomy" id="425514"/>
    <lineage>
        <taxon>Bacteria</taxon>
        <taxon>Pseudomonadati</taxon>
        <taxon>Bacteroidota</taxon>
        <taxon>Sphingobacteriia</taxon>
        <taxon>Sphingobacteriales</taxon>
        <taxon>Sphingobacteriaceae</taxon>
        <taxon>Pedobacter</taxon>
    </lineage>
</organism>
<evidence type="ECO:0000259" key="1">
    <source>
        <dbReference type="Pfam" id="PF13657"/>
    </source>
</evidence>
<dbReference type="EMBL" id="FNRA01000002">
    <property type="protein sequence ID" value="SEA28329.1"/>
    <property type="molecule type" value="Genomic_DNA"/>
</dbReference>
<dbReference type="RefSeq" id="WP_090555644.1">
    <property type="nucleotide sequence ID" value="NZ_FNRA01000002.1"/>
</dbReference>
<dbReference type="STRING" id="425514.SAMN05443550_102526"/>
<dbReference type="NCBIfam" id="TIGR03071">
    <property type="entry name" value="couple_hipA"/>
    <property type="match status" value="1"/>
</dbReference>
<sequence length="114" mass="13144">MRKAKIFYNKILAGSLIEEGSNNYVFTYDEHYYNDHSMPAISLTLPKLRREYRSTYLFPFFYNMLAEGVNKQLQSRQFRIDEEDAFGLLLATAGNDTIGAITVKPSNDEFIGNN</sequence>
<evidence type="ECO:0000313" key="2">
    <source>
        <dbReference type="EMBL" id="SEA28329.1"/>
    </source>
</evidence>
<dbReference type="GO" id="GO:0016301">
    <property type="term" value="F:kinase activity"/>
    <property type="evidence" value="ECO:0007669"/>
    <property type="project" value="UniProtKB-KW"/>
</dbReference>
<dbReference type="OrthoDB" id="196808at2"/>
<gene>
    <name evidence="2" type="ORF">SAMN05443550_102526</name>
</gene>
<keyword evidence="2" id="KW-0808">Transferase</keyword>
<accession>A0A1H3ZXB0</accession>
<protein>
    <submittedName>
        <fullName evidence="2">Serine/threonine-protein kinase HipA</fullName>
    </submittedName>
</protein>
<reference evidence="2 3" key="1">
    <citation type="submission" date="2016-10" db="EMBL/GenBank/DDBJ databases">
        <authorList>
            <person name="de Groot N.N."/>
        </authorList>
    </citation>
    <scope>NUCLEOTIDE SEQUENCE [LARGE SCALE GENOMIC DNA]</scope>
    <source>
        <strain evidence="2 3">DSM 19033</strain>
    </source>
</reference>
<dbReference type="Pfam" id="PF13657">
    <property type="entry name" value="Couple_hipA"/>
    <property type="match status" value="1"/>
</dbReference>
<keyword evidence="2" id="KW-0418">Kinase</keyword>
<dbReference type="Proteomes" id="UP000198850">
    <property type="component" value="Unassembled WGS sequence"/>
</dbReference>